<dbReference type="EMBL" id="VTPC01067177">
    <property type="protein sequence ID" value="KAF2889403.1"/>
    <property type="molecule type" value="Genomic_DNA"/>
</dbReference>
<reference evidence="2" key="1">
    <citation type="submission" date="2019-08" db="EMBL/GenBank/DDBJ databases">
        <title>The genome of the North American firefly Photinus pyralis.</title>
        <authorList>
            <consortium name="Photinus pyralis genome working group"/>
            <person name="Fallon T.R."/>
            <person name="Sander Lower S.E."/>
            <person name="Weng J.-K."/>
        </authorList>
    </citation>
    <scope>NUCLEOTIDE SEQUENCE</scope>
    <source>
        <strain evidence="2">TRF0915ILg1</strain>
        <tissue evidence="2">Whole body</tissue>
    </source>
</reference>
<keyword evidence="3" id="KW-1185">Reference proteome</keyword>
<organism evidence="2 3">
    <name type="scientific">Ignelater luminosus</name>
    <name type="common">Cucubano</name>
    <name type="synonym">Pyrophorus luminosus</name>
    <dbReference type="NCBI Taxonomy" id="2038154"/>
    <lineage>
        <taxon>Eukaryota</taxon>
        <taxon>Metazoa</taxon>
        <taxon>Ecdysozoa</taxon>
        <taxon>Arthropoda</taxon>
        <taxon>Hexapoda</taxon>
        <taxon>Insecta</taxon>
        <taxon>Pterygota</taxon>
        <taxon>Neoptera</taxon>
        <taxon>Endopterygota</taxon>
        <taxon>Coleoptera</taxon>
        <taxon>Polyphaga</taxon>
        <taxon>Elateriformia</taxon>
        <taxon>Elateroidea</taxon>
        <taxon>Elateridae</taxon>
        <taxon>Agrypninae</taxon>
        <taxon>Pyrophorini</taxon>
        <taxon>Ignelater</taxon>
    </lineage>
</organism>
<comment type="caution">
    <text evidence="2">The sequence shown here is derived from an EMBL/GenBank/DDBJ whole genome shotgun (WGS) entry which is preliminary data.</text>
</comment>
<evidence type="ECO:0000313" key="3">
    <source>
        <dbReference type="Proteomes" id="UP000801492"/>
    </source>
</evidence>
<name>A0A8K0CL50_IGNLU</name>
<protein>
    <submittedName>
        <fullName evidence="2">Uncharacterized protein</fullName>
    </submittedName>
</protein>
<sequence length="109" mass="12689">MATQTLNELEKSTEAESATEETLTDEYYNWGKQVSDSSKFKTVQFAEDSGSPITCKARKEYREKLNIESLENKSTRDLYKKRLKEKIEENPTNTNKVDDAWTKLKENIE</sequence>
<dbReference type="AlphaFoldDB" id="A0A8K0CL50"/>
<dbReference type="OrthoDB" id="6765124at2759"/>
<evidence type="ECO:0000256" key="1">
    <source>
        <dbReference type="SAM" id="MobiDB-lite"/>
    </source>
</evidence>
<gene>
    <name evidence="2" type="ORF">ILUMI_16770</name>
</gene>
<accession>A0A8K0CL50</accession>
<proteinExistence type="predicted"/>
<dbReference type="Proteomes" id="UP000801492">
    <property type="component" value="Unassembled WGS sequence"/>
</dbReference>
<feature type="region of interest" description="Disordered" evidence="1">
    <location>
        <begin position="1"/>
        <end position="22"/>
    </location>
</feature>
<evidence type="ECO:0000313" key="2">
    <source>
        <dbReference type="EMBL" id="KAF2889403.1"/>
    </source>
</evidence>